<dbReference type="AlphaFoldDB" id="A0A1S1YWG2"/>
<accession>A0A1S1YWG2</accession>
<gene>
    <name evidence="1" type="ORF">NH26_01695</name>
</gene>
<protein>
    <submittedName>
        <fullName evidence="1">Uncharacterized protein</fullName>
    </submittedName>
</protein>
<keyword evidence="2" id="KW-1185">Reference proteome</keyword>
<organism evidence="1 2">
    <name type="scientific">Flammeovirga pacifica</name>
    <dbReference type="NCBI Taxonomy" id="915059"/>
    <lineage>
        <taxon>Bacteria</taxon>
        <taxon>Pseudomonadati</taxon>
        <taxon>Bacteroidota</taxon>
        <taxon>Cytophagia</taxon>
        <taxon>Cytophagales</taxon>
        <taxon>Flammeovirgaceae</taxon>
        <taxon>Flammeovirga</taxon>
    </lineage>
</organism>
<dbReference type="RefSeq" id="WP_199880223.1">
    <property type="nucleotide sequence ID" value="NZ_JRYR02000001.1"/>
</dbReference>
<proteinExistence type="predicted"/>
<name>A0A1S1YWG2_FLAPC</name>
<evidence type="ECO:0000313" key="1">
    <source>
        <dbReference type="EMBL" id="OHX65155.1"/>
    </source>
</evidence>
<reference evidence="1 2" key="1">
    <citation type="journal article" date="2012" name="Int. J. Syst. Evol. Microbiol.">
        <title>Flammeovirga pacifica sp. nov., isolated from deep-sea sediment.</title>
        <authorList>
            <person name="Xu H."/>
            <person name="Fu Y."/>
            <person name="Yang N."/>
            <person name="Ding Z."/>
            <person name="Lai Q."/>
            <person name="Zeng R."/>
        </authorList>
    </citation>
    <scope>NUCLEOTIDE SEQUENCE [LARGE SCALE GENOMIC DNA]</scope>
    <source>
        <strain evidence="2">DSM 24597 / LMG 26175 / WPAGA1</strain>
    </source>
</reference>
<comment type="caution">
    <text evidence="1">The sequence shown here is derived from an EMBL/GenBank/DDBJ whole genome shotgun (WGS) entry which is preliminary data.</text>
</comment>
<dbReference type="Proteomes" id="UP000179797">
    <property type="component" value="Unassembled WGS sequence"/>
</dbReference>
<dbReference type="EMBL" id="JRYR02000001">
    <property type="protein sequence ID" value="OHX65155.1"/>
    <property type="molecule type" value="Genomic_DNA"/>
</dbReference>
<evidence type="ECO:0000313" key="2">
    <source>
        <dbReference type="Proteomes" id="UP000179797"/>
    </source>
</evidence>
<sequence>MYYKCLLTNIEKQLSFNCYFKYPEAPFQFIFEEAIFTVKKISNKVVNEVPQGELFIKRNKFYLKDEAGNTIKLSFKHAQIKGA</sequence>